<accession>A0ABD5CDH7</accession>
<protein>
    <submittedName>
        <fullName evidence="1">Uncharacterized protein</fullName>
    </submittedName>
</protein>
<dbReference type="Proteomes" id="UP001245184">
    <property type="component" value="Unassembled WGS sequence"/>
</dbReference>
<evidence type="ECO:0000313" key="1">
    <source>
        <dbReference type="EMBL" id="MDR6203267.1"/>
    </source>
</evidence>
<sequence>MSFAHMAWAANKMLPAREKVTLLALANRMNAKSGRCDPSHTTLAEDAGMSVSSVKRSLDQLQVHHLITIVPRWRGAVQLPNQYNLHLTNTSLDRAQKVGVMETRVEPPCTAPGVTGRGGAVQDGDWVGAQGATNLGVNLEEKQEGTPTAFDCWWKMWPNGPHKVALSECQRLWKDNDLDALSDDIIAHTEAMKKSAAWRAGWEPSPKTYLAGRRWLDGVPPDTSELVTEAGDGAPGWWDSASGIEAQGRKRGISKREAEAMPDFFLRVSKASGPGEWVVHALKRAKDDGPTRLQHVIQFFGEDLVPAGWWPVD</sequence>
<evidence type="ECO:0000313" key="2">
    <source>
        <dbReference type="Proteomes" id="UP001245184"/>
    </source>
</evidence>
<dbReference type="Pfam" id="PF13730">
    <property type="entry name" value="HTH_36"/>
    <property type="match status" value="1"/>
</dbReference>
<dbReference type="InterPro" id="IPR036388">
    <property type="entry name" value="WH-like_DNA-bd_sf"/>
</dbReference>
<dbReference type="AlphaFoldDB" id="A0ABD5CDH7"/>
<reference evidence="1 2" key="1">
    <citation type="submission" date="2023-08" db="EMBL/GenBank/DDBJ databases">
        <title>Genome sequencing of plant associated microbes to promote plant fitness in Sorghum bicolor and Oryza sativa.</title>
        <authorList>
            <person name="Coleman-Derr D."/>
        </authorList>
    </citation>
    <scope>NUCLEOTIDE SEQUENCE [LARGE SCALE GENOMIC DNA]</scope>
    <source>
        <strain evidence="1 2">SLBN-33</strain>
    </source>
</reference>
<proteinExistence type="predicted"/>
<dbReference type="RefSeq" id="WP_310031117.1">
    <property type="nucleotide sequence ID" value="NZ_JAVIZN010000002.1"/>
</dbReference>
<dbReference type="EMBL" id="JAVIZN010000002">
    <property type="protein sequence ID" value="MDR6203267.1"/>
    <property type="molecule type" value="Genomic_DNA"/>
</dbReference>
<comment type="caution">
    <text evidence="1">The sequence shown here is derived from an EMBL/GenBank/DDBJ whole genome shotgun (WGS) entry which is preliminary data.</text>
</comment>
<gene>
    <name evidence="1" type="ORF">QF025_001987</name>
</gene>
<organism evidence="1 2">
    <name type="scientific">Paraburkholderia graminis</name>
    <dbReference type="NCBI Taxonomy" id="60548"/>
    <lineage>
        <taxon>Bacteria</taxon>
        <taxon>Pseudomonadati</taxon>
        <taxon>Pseudomonadota</taxon>
        <taxon>Betaproteobacteria</taxon>
        <taxon>Burkholderiales</taxon>
        <taxon>Burkholderiaceae</taxon>
        <taxon>Paraburkholderia</taxon>
    </lineage>
</organism>
<dbReference type="Gene3D" id="1.10.10.10">
    <property type="entry name" value="Winged helix-like DNA-binding domain superfamily/Winged helix DNA-binding domain"/>
    <property type="match status" value="1"/>
</dbReference>
<name>A0ABD5CDH7_9BURK</name>